<evidence type="ECO:0000313" key="1">
    <source>
        <dbReference type="EMBL" id="SSY81049.1"/>
    </source>
</evidence>
<organism evidence="1 2">
    <name type="scientific">Alysiella crassa</name>
    <dbReference type="NCBI Taxonomy" id="153491"/>
    <lineage>
        <taxon>Bacteria</taxon>
        <taxon>Pseudomonadati</taxon>
        <taxon>Pseudomonadota</taxon>
        <taxon>Betaproteobacteria</taxon>
        <taxon>Neisseriales</taxon>
        <taxon>Neisseriaceae</taxon>
        <taxon>Alysiella</taxon>
    </lineage>
</organism>
<proteinExistence type="predicted"/>
<dbReference type="Proteomes" id="UP000254209">
    <property type="component" value="Unassembled WGS sequence"/>
</dbReference>
<sequence length="85" mass="9994">MRWVLVLSHKLGVPVHEILHWHNTELQAHIAFLRLQDDDFAKQLKTQAEQERLAAMPKHEQAAHFLRQMGFDFGLLKNKKRVEDG</sequence>
<dbReference type="EMBL" id="UFSO01000003">
    <property type="protein sequence ID" value="SSY81049.1"/>
    <property type="molecule type" value="Genomic_DNA"/>
</dbReference>
<gene>
    <name evidence="1" type="ORF">NCTC10283_02614</name>
</gene>
<evidence type="ECO:0000313" key="2">
    <source>
        <dbReference type="Proteomes" id="UP000254209"/>
    </source>
</evidence>
<accession>A0A376BVV7</accession>
<dbReference type="AlphaFoldDB" id="A0A376BVV7"/>
<keyword evidence="2" id="KW-1185">Reference proteome</keyword>
<reference evidence="1 2" key="1">
    <citation type="submission" date="2018-06" db="EMBL/GenBank/DDBJ databases">
        <authorList>
            <consortium name="Pathogen Informatics"/>
            <person name="Doyle S."/>
        </authorList>
    </citation>
    <scope>NUCLEOTIDE SEQUENCE [LARGE SCALE GENOMIC DNA]</scope>
    <source>
        <strain evidence="1 2">NCTC10283</strain>
    </source>
</reference>
<name>A0A376BVV7_9NEIS</name>
<dbReference type="STRING" id="1120980.GCA_000745955_02122"/>
<protein>
    <submittedName>
        <fullName evidence="1">Uncharacterized protein</fullName>
    </submittedName>
</protein>